<dbReference type="AlphaFoldDB" id="A0A9P6D0I4"/>
<reference evidence="1" key="1">
    <citation type="submission" date="2020-11" db="EMBL/GenBank/DDBJ databases">
        <authorList>
            <consortium name="DOE Joint Genome Institute"/>
            <person name="Ahrendt S."/>
            <person name="Riley R."/>
            <person name="Andreopoulos W."/>
            <person name="Labutti K."/>
            <person name="Pangilinan J."/>
            <person name="Ruiz-Duenas F.J."/>
            <person name="Barrasa J.M."/>
            <person name="Sanchez-Garcia M."/>
            <person name="Camarero S."/>
            <person name="Miyauchi S."/>
            <person name="Serrano A."/>
            <person name="Linde D."/>
            <person name="Babiker R."/>
            <person name="Drula E."/>
            <person name="Ayuso-Fernandez I."/>
            <person name="Pacheco R."/>
            <person name="Padilla G."/>
            <person name="Ferreira P."/>
            <person name="Barriuso J."/>
            <person name="Kellner H."/>
            <person name="Castanera R."/>
            <person name="Alfaro M."/>
            <person name="Ramirez L."/>
            <person name="Pisabarro A.G."/>
            <person name="Kuo A."/>
            <person name="Tritt A."/>
            <person name="Lipzen A."/>
            <person name="He G."/>
            <person name="Yan M."/>
            <person name="Ng V."/>
            <person name="Cullen D."/>
            <person name="Martin F."/>
            <person name="Rosso M.-N."/>
            <person name="Henrissat B."/>
            <person name="Hibbett D."/>
            <person name="Martinez A.T."/>
            <person name="Grigoriev I.V."/>
        </authorList>
    </citation>
    <scope>NUCLEOTIDE SEQUENCE</scope>
    <source>
        <strain evidence="1">CIRM-BRFM 674</strain>
    </source>
</reference>
<accession>A0A9P6D0I4</accession>
<protein>
    <submittedName>
        <fullName evidence="1">Uncharacterized protein</fullName>
    </submittedName>
</protein>
<keyword evidence="2" id="KW-1185">Reference proteome</keyword>
<comment type="caution">
    <text evidence="1">The sequence shown here is derived from an EMBL/GenBank/DDBJ whole genome shotgun (WGS) entry which is preliminary data.</text>
</comment>
<proteinExistence type="predicted"/>
<dbReference type="Proteomes" id="UP000807469">
    <property type="component" value="Unassembled WGS sequence"/>
</dbReference>
<gene>
    <name evidence="1" type="ORF">BDN70DRAFT_895547</name>
</gene>
<dbReference type="EMBL" id="MU155229">
    <property type="protein sequence ID" value="KAF9478673.1"/>
    <property type="molecule type" value="Genomic_DNA"/>
</dbReference>
<name>A0A9P6D0I4_9AGAR</name>
<sequence length="168" mass="18848">MRQGVLRAVPLRPQNTRACRRATLPFHTHAQLETLESIHDAKTGNCQRRQFTQSTNNVFGPVPQSNEEDEKELRVVYSFAFRARPDLFGADTGANLFRASGQVGVNLHTYSVVFLILSQKLNEVSAWKRSERIRGHTTILEAVRQRRGRRCGVSVDSLVYAPTALASA</sequence>
<organism evidence="1 2">
    <name type="scientific">Pholiota conissans</name>
    <dbReference type="NCBI Taxonomy" id="109636"/>
    <lineage>
        <taxon>Eukaryota</taxon>
        <taxon>Fungi</taxon>
        <taxon>Dikarya</taxon>
        <taxon>Basidiomycota</taxon>
        <taxon>Agaricomycotina</taxon>
        <taxon>Agaricomycetes</taxon>
        <taxon>Agaricomycetidae</taxon>
        <taxon>Agaricales</taxon>
        <taxon>Agaricineae</taxon>
        <taxon>Strophariaceae</taxon>
        <taxon>Pholiota</taxon>
    </lineage>
</organism>
<evidence type="ECO:0000313" key="1">
    <source>
        <dbReference type="EMBL" id="KAF9478673.1"/>
    </source>
</evidence>
<evidence type="ECO:0000313" key="2">
    <source>
        <dbReference type="Proteomes" id="UP000807469"/>
    </source>
</evidence>